<evidence type="ECO:0000259" key="4">
    <source>
        <dbReference type="PROSITE" id="PS01124"/>
    </source>
</evidence>
<name>A0A8S8X7Z9_9PROT</name>
<evidence type="ECO:0000313" key="6">
    <source>
        <dbReference type="Proteomes" id="UP000681075"/>
    </source>
</evidence>
<dbReference type="InterPro" id="IPR003313">
    <property type="entry name" value="AraC-bd"/>
</dbReference>
<keyword evidence="6" id="KW-1185">Reference proteome</keyword>
<dbReference type="AlphaFoldDB" id="A0A8S8X7Z9"/>
<dbReference type="SMART" id="SM00342">
    <property type="entry name" value="HTH_ARAC"/>
    <property type="match status" value="1"/>
</dbReference>
<feature type="domain" description="HTH araC/xylS-type" evidence="4">
    <location>
        <begin position="184"/>
        <end position="281"/>
    </location>
</feature>
<dbReference type="PANTHER" id="PTHR46796:SF2">
    <property type="entry name" value="TRANSCRIPTIONAL REGULATORY PROTEIN"/>
    <property type="match status" value="1"/>
</dbReference>
<evidence type="ECO:0000256" key="1">
    <source>
        <dbReference type="ARBA" id="ARBA00023015"/>
    </source>
</evidence>
<reference evidence="5" key="1">
    <citation type="submission" date="2021-02" db="EMBL/GenBank/DDBJ databases">
        <title>Genome sequence of Rhodospirillales sp. strain TMPK1 isolated from soil.</title>
        <authorList>
            <person name="Nakai R."/>
            <person name="Kusada H."/>
            <person name="Tamaki H."/>
        </authorList>
    </citation>
    <scope>NUCLEOTIDE SEQUENCE</scope>
    <source>
        <strain evidence="5">TMPK1</strain>
    </source>
</reference>
<comment type="caution">
    <text evidence="5">The sequence shown here is derived from an EMBL/GenBank/DDBJ whole genome shotgun (WGS) entry which is preliminary data.</text>
</comment>
<dbReference type="PANTHER" id="PTHR46796">
    <property type="entry name" value="HTH-TYPE TRANSCRIPTIONAL ACTIVATOR RHAS-RELATED"/>
    <property type="match status" value="1"/>
</dbReference>
<dbReference type="GO" id="GO:0003700">
    <property type="term" value="F:DNA-binding transcription factor activity"/>
    <property type="evidence" value="ECO:0007669"/>
    <property type="project" value="InterPro"/>
</dbReference>
<protein>
    <submittedName>
        <fullName evidence="5">Transcriptional regulator</fullName>
    </submittedName>
</protein>
<gene>
    <name evidence="5" type="ORF">TMPK1_01080</name>
</gene>
<organism evidence="5 6">
    <name type="scientific">Roseiterribacter gracilis</name>
    <dbReference type="NCBI Taxonomy" id="2812848"/>
    <lineage>
        <taxon>Bacteria</taxon>
        <taxon>Pseudomonadati</taxon>
        <taxon>Pseudomonadota</taxon>
        <taxon>Alphaproteobacteria</taxon>
        <taxon>Rhodospirillales</taxon>
        <taxon>Roseiterribacteraceae</taxon>
        <taxon>Roseiterribacter</taxon>
    </lineage>
</organism>
<dbReference type="EMBL" id="BOPV01000001">
    <property type="protein sequence ID" value="GIL37871.1"/>
    <property type="molecule type" value="Genomic_DNA"/>
</dbReference>
<dbReference type="InterPro" id="IPR018060">
    <property type="entry name" value="HTH_AraC"/>
</dbReference>
<dbReference type="Proteomes" id="UP000681075">
    <property type="component" value="Unassembled WGS sequence"/>
</dbReference>
<dbReference type="PROSITE" id="PS01124">
    <property type="entry name" value="HTH_ARAC_FAMILY_2"/>
    <property type="match status" value="1"/>
</dbReference>
<dbReference type="InterPro" id="IPR050204">
    <property type="entry name" value="AraC_XylS_family_regulators"/>
</dbReference>
<accession>A0A8S8X7Z9</accession>
<proteinExistence type="predicted"/>
<dbReference type="GO" id="GO:0043565">
    <property type="term" value="F:sequence-specific DNA binding"/>
    <property type="evidence" value="ECO:0007669"/>
    <property type="project" value="InterPro"/>
</dbReference>
<dbReference type="SUPFAM" id="SSF51215">
    <property type="entry name" value="Regulatory protein AraC"/>
    <property type="match status" value="1"/>
</dbReference>
<evidence type="ECO:0000256" key="2">
    <source>
        <dbReference type="ARBA" id="ARBA00023125"/>
    </source>
</evidence>
<evidence type="ECO:0000256" key="3">
    <source>
        <dbReference type="ARBA" id="ARBA00023163"/>
    </source>
</evidence>
<dbReference type="InterPro" id="IPR037923">
    <property type="entry name" value="HTH-like"/>
</dbReference>
<keyword evidence="3" id="KW-0804">Transcription</keyword>
<dbReference type="RefSeq" id="WP_420240771.1">
    <property type="nucleotide sequence ID" value="NZ_BOPV01000001.1"/>
</dbReference>
<dbReference type="InterPro" id="IPR009057">
    <property type="entry name" value="Homeodomain-like_sf"/>
</dbReference>
<dbReference type="Gene3D" id="1.10.10.60">
    <property type="entry name" value="Homeodomain-like"/>
    <property type="match status" value="1"/>
</dbReference>
<dbReference type="Pfam" id="PF12833">
    <property type="entry name" value="HTH_18"/>
    <property type="match status" value="1"/>
</dbReference>
<dbReference type="SUPFAM" id="SSF46689">
    <property type="entry name" value="Homeodomain-like"/>
    <property type="match status" value="2"/>
</dbReference>
<keyword evidence="2" id="KW-0238">DNA-binding</keyword>
<evidence type="ECO:0000313" key="5">
    <source>
        <dbReference type="EMBL" id="GIL37871.1"/>
    </source>
</evidence>
<dbReference type="Pfam" id="PF02311">
    <property type="entry name" value="AraC_binding"/>
    <property type="match status" value="1"/>
</dbReference>
<sequence>MDQHLPDRPTGGLERSCNGTRDWLRVGAGELLRIEAFFGGHAYDPHQHDTYGIGLTLAGVQSFDYRGARADSLAGDVIVLHPDETHDGRAGVEAGFYYRMAYIEPALLRGALDRQTRSLPFVPDAVSRDPRLVHAARLVLRDLDRDLEPLERDQFLLALADAMLAVDKSTATGRDASADLRAADRARAFLEAQFDRTVHSEELERETGLDRFALARSFRRRFGTSPYRYLTMRRLDRARGAILHGASLADAAALGGFADQSHMTRQFRRAYGVSPGRWRAMQRTTFRT</sequence>
<keyword evidence="1" id="KW-0805">Transcription regulation</keyword>